<dbReference type="AlphaFoldDB" id="A0A8J3ZVQ2"/>
<organism evidence="1 2">
    <name type="scientific">Virgisporangium ochraceum</name>
    <dbReference type="NCBI Taxonomy" id="65505"/>
    <lineage>
        <taxon>Bacteria</taxon>
        <taxon>Bacillati</taxon>
        <taxon>Actinomycetota</taxon>
        <taxon>Actinomycetes</taxon>
        <taxon>Micromonosporales</taxon>
        <taxon>Micromonosporaceae</taxon>
        <taxon>Virgisporangium</taxon>
    </lineage>
</organism>
<keyword evidence="2" id="KW-1185">Reference proteome</keyword>
<dbReference type="Proteomes" id="UP000635606">
    <property type="component" value="Unassembled WGS sequence"/>
</dbReference>
<evidence type="ECO:0000313" key="2">
    <source>
        <dbReference type="Proteomes" id="UP000635606"/>
    </source>
</evidence>
<protein>
    <submittedName>
        <fullName evidence="1">Uncharacterized protein</fullName>
    </submittedName>
</protein>
<sequence>MPGIQFPEQGSGTFAAKVLDNSVGTTNVLEASKPIKIEAVWQIDAESARVLGGRWEVAAYAESIGPGAEILMPPVQTVPLNGGTNYGTVIVVPPNTFPDNPAPGASGVYKIVIVLLLRNFGNITDVAAIDEAPLLRIG</sequence>
<dbReference type="EMBL" id="BOPH01000083">
    <property type="protein sequence ID" value="GIJ70844.1"/>
    <property type="molecule type" value="Genomic_DNA"/>
</dbReference>
<reference evidence="1" key="1">
    <citation type="submission" date="2021-01" db="EMBL/GenBank/DDBJ databases">
        <title>Whole genome shotgun sequence of Virgisporangium ochraceum NBRC 16418.</title>
        <authorList>
            <person name="Komaki H."/>
            <person name="Tamura T."/>
        </authorList>
    </citation>
    <scope>NUCLEOTIDE SEQUENCE</scope>
    <source>
        <strain evidence="1">NBRC 16418</strain>
    </source>
</reference>
<evidence type="ECO:0000313" key="1">
    <source>
        <dbReference type="EMBL" id="GIJ70844.1"/>
    </source>
</evidence>
<proteinExistence type="predicted"/>
<accession>A0A8J3ZVQ2</accession>
<dbReference type="RefSeq" id="WP_203930742.1">
    <property type="nucleotide sequence ID" value="NZ_BOPH01000083.1"/>
</dbReference>
<gene>
    <name evidence="1" type="ORF">Voc01_057610</name>
</gene>
<name>A0A8J3ZVQ2_9ACTN</name>
<comment type="caution">
    <text evidence="1">The sequence shown here is derived from an EMBL/GenBank/DDBJ whole genome shotgun (WGS) entry which is preliminary data.</text>
</comment>